<dbReference type="PANTHER" id="PTHR23028:SF53">
    <property type="entry name" value="ACYL_TRANSF_3 DOMAIN-CONTAINING PROTEIN"/>
    <property type="match status" value="1"/>
</dbReference>
<keyword evidence="1" id="KW-1133">Transmembrane helix</keyword>
<dbReference type="GO" id="GO:0016747">
    <property type="term" value="F:acyltransferase activity, transferring groups other than amino-acyl groups"/>
    <property type="evidence" value="ECO:0007669"/>
    <property type="project" value="InterPro"/>
</dbReference>
<organism evidence="3 4">
    <name type="scientific">Pseudomonas tructae</name>
    <dbReference type="NCBI Taxonomy" id="2518644"/>
    <lineage>
        <taxon>Bacteria</taxon>
        <taxon>Pseudomonadati</taxon>
        <taxon>Pseudomonadota</taxon>
        <taxon>Gammaproteobacteria</taxon>
        <taxon>Pseudomonadales</taxon>
        <taxon>Pseudomonadaceae</taxon>
        <taxon>Pseudomonas</taxon>
    </lineage>
</organism>
<dbReference type="PANTHER" id="PTHR23028">
    <property type="entry name" value="ACETYLTRANSFERASE"/>
    <property type="match status" value="1"/>
</dbReference>
<proteinExistence type="predicted"/>
<dbReference type="GO" id="GO:0016020">
    <property type="term" value="C:membrane"/>
    <property type="evidence" value="ECO:0007669"/>
    <property type="project" value="TreeGrafter"/>
</dbReference>
<dbReference type="Pfam" id="PF01757">
    <property type="entry name" value="Acyl_transf_3"/>
    <property type="match status" value="1"/>
</dbReference>
<evidence type="ECO:0000313" key="3">
    <source>
        <dbReference type="EMBL" id="QBF26861.1"/>
    </source>
</evidence>
<protein>
    <submittedName>
        <fullName evidence="3">Acyltransferase</fullName>
    </submittedName>
</protein>
<dbReference type="AlphaFoldDB" id="A0A411MJ95"/>
<evidence type="ECO:0000313" key="4">
    <source>
        <dbReference type="Proteomes" id="UP000291130"/>
    </source>
</evidence>
<keyword evidence="1" id="KW-0812">Transmembrane</keyword>
<reference evidence="3 4" key="1">
    <citation type="submission" date="2019-02" db="EMBL/GenBank/DDBJ databases">
        <title>Complete genome sequence of Pseudomonas sp. SNU WT1 isolated from rainbow trout.</title>
        <authorList>
            <person name="Oh W.T."/>
            <person name="Park S.C."/>
        </authorList>
    </citation>
    <scope>NUCLEOTIDE SEQUENCE [LARGE SCALE GENOMIC DNA]</scope>
    <source>
        <strain evidence="3 4">SNU WT1</strain>
    </source>
</reference>
<dbReference type="EMBL" id="CP035952">
    <property type="protein sequence ID" value="QBF26861.1"/>
    <property type="molecule type" value="Genomic_DNA"/>
</dbReference>
<feature type="transmembrane region" description="Helical" evidence="1">
    <location>
        <begin position="116"/>
        <end position="138"/>
    </location>
</feature>
<keyword evidence="1" id="KW-0472">Membrane</keyword>
<dbReference type="InterPro" id="IPR002656">
    <property type="entry name" value="Acyl_transf_3_dom"/>
</dbReference>
<dbReference type="Proteomes" id="UP000291130">
    <property type="component" value="Chromosome"/>
</dbReference>
<feature type="domain" description="Acyltransferase 3" evidence="2">
    <location>
        <begin position="2"/>
        <end position="122"/>
    </location>
</feature>
<dbReference type="KEGG" id="ptk:EXN22_14615"/>
<keyword evidence="3" id="KW-0808">Transferase</keyword>
<keyword evidence="4" id="KW-1185">Reference proteome</keyword>
<dbReference type="OrthoDB" id="9767863at2"/>
<accession>A0A411MJ95</accession>
<evidence type="ECO:0000259" key="2">
    <source>
        <dbReference type="Pfam" id="PF01757"/>
    </source>
</evidence>
<evidence type="ECO:0000256" key="1">
    <source>
        <dbReference type="SAM" id="Phobius"/>
    </source>
</evidence>
<feature type="transmembrane region" description="Helical" evidence="1">
    <location>
        <begin position="53"/>
        <end position="70"/>
    </location>
</feature>
<sequence length="170" mass="18500">MIEFILGVYLYSLFDAKKLTMKLLLPLAVSVAVLGGLYQIGSVVSALGSFSRPLLVGGSAFCIVAIALTLERNNLKANSFFVRLGDASYSLYLTHWLVVTNLPSLMDIYGFGNMPFAYFVAINVGVSLILSEVVYHLIEKPLRDSSKISVSKLLSNLKTSKTVATQKEVA</sequence>
<name>A0A411MJ95_9PSED</name>
<dbReference type="GO" id="GO:0000271">
    <property type="term" value="P:polysaccharide biosynthetic process"/>
    <property type="evidence" value="ECO:0007669"/>
    <property type="project" value="TreeGrafter"/>
</dbReference>
<keyword evidence="3" id="KW-0012">Acyltransferase</keyword>
<gene>
    <name evidence="3" type="ORF">EXN22_14615</name>
</gene>
<dbReference type="InterPro" id="IPR050879">
    <property type="entry name" value="Acyltransferase_3"/>
</dbReference>
<feature type="transmembrane region" description="Helical" evidence="1">
    <location>
        <begin position="91"/>
        <end position="110"/>
    </location>
</feature>
<feature type="transmembrane region" description="Helical" evidence="1">
    <location>
        <begin position="23"/>
        <end position="41"/>
    </location>
</feature>